<keyword evidence="4 7" id="KW-0808">Transferase</keyword>
<dbReference type="GO" id="GO:0009247">
    <property type="term" value="P:glycolipid biosynthetic process"/>
    <property type="evidence" value="ECO:0007669"/>
    <property type="project" value="UniProtKB-ARBA"/>
</dbReference>
<sequence length="311" mass="35337">MRRRMQHLLEYVVVRLLIAVVQTLPEDRANRCCHGAAWLLSDVFNVRGKTVEANLERVFPDQGDLRRVEMRRAMWHHLLLMICEIAWAPRRLHRSNWKQHIHFPAGDACLRPMLSSRPAVVVSGHFGNFEMGGYVNGLIGISTLTIARKLDNPHLHRYITRFRAAKGQRLIDKNGCAPEIDRHLAQGGILTLLADQHGGERGCWVDFLGHPASCHKGLALFSLTSKAPMMVGYTQRYDGPMRFIQGATGFLDPLSDDPAAGGVRPMTAWYNDRLAEVVLKCPEQYWWLHRRWRPKPKRVRPAKPVAPAKAA</sequence>
<keyword evidence="6 7" id="KW-0012">Acyltransferase</keyword>
<evidence type="ECO:0000256" key="2">
    <source>
        <dbReference type="ARBA" id="ARBA00022475"/>
    </source>
</evidence>
<gene>
    <name evidence="7" type="primary">htrB</name>
    <name evidence="7" type="ORF">FF011L_03890</name>
</gene>
<evidence type="ECO:0000313" key="8">
    <source>
        <dbReference type="Proteomes" id="UP000320672"/>
    </source>
</evidence>
<accession>A0A517M9U0</accession>
<dbReference type="Proteomes" id="UP000320672">
    <property type="component" value="Chromosome"/>
</dbReference>
<dbReference type="GO" id="GO:0016746">
    <property type="term" value="F:acyltransferase activity"/>
    <property type="evidence" value="ECO:0007669"/>
    <property type="project" value="UniProtKB-KW"/>
</dbReference>
<protein>
    <submittedName>
        <fullName evidence="7">Lipid A biosynthesis lauroyl acyltransferase</fullName>
        <ecNumber evidence="7">2.3.1.-</ecNumber>
    </submittedName>
</protein>
<dbReference type="KEGG" id="rml:FF011L_03890"/>
<dbReference type="InterPro" id="IPR004960">
    <property type="entry name" value="LipA_acyltrans"/>
</dbReference>
<name>A0A517M9U0_9BACT</name>
<keyword evidence="8" id="KW-1185">Reference proteome</keyword>
<evidence type="ECO:0000256" key="6">
    <source>
        <dbReference type="ARBA" id="ARBA00023315"/>
    </source>
</evidence>
<dbReference type="AlphaFoldDB" id="A0A517M9U0"/>
<dbReference type="CDD" id="cd07984">
    <property type="entry name" value="LPLAT_LABLAT-like"/>
    <property type="match status" value="1"/>
</dbReference>
<reference evidence="7 8" key="1">
    <citation type="submission" date="2019-02" db="EMBL/GenBank/DDBJ databases">
        <title>Deep-cultivation of Planctomycetes and their phenomic and genomic characterization uncovers novel biology.</title>
        <authorList>
            <person name="Wiegand S."/>
            <person name="Jogler M."/>
            <person name="Boedeker C."/>
            <person name="Pinto D."/>
            <person name="Vollmers J."/>
            <person name="Rivas-Marin E."/>
            <person name="Kohn T."/>
            <person name="Peeters S.H."/>
            <person name="Heuer A."/>
            <person name="Rast P."/>
            <person name="Oberbeckmann S."/>
            <person name="Bunk B."/>
            <person name="Jeske O."/>
            <person name="Meyerdierks A."/>
            <person name="Storesund J.E."/>
            <person name="Kallscheuer N."/>
            <person name="Luecker S."/>
            <person name="Lage O.M."/>
            <person name="Pohl T."/>
            <person name="Merkel B.J."/>
            <person name="Hornburger P."/>
            <person name="Mueller R.-W."/>
            <person name="Bruemmer F."/>
            <person name="Labrenz M."/>
            <person name="Spormann A.M."/>
            <person name="Op den Camp H."/>
            <person name="Overmann J."/>
            <person name="Amann R."/>
            <person name="Jetten M.S.M."/>
            <person name="Mascher T."/>
            <person name="Medema M.H."/>
            <person name="Devos D.P."/>
            <person name="Kaster A.-K."/>
            <person name="Ovreas L."/>
            <person name="Rohde M."/>
            <person name="Galperin M.Y."/>
            <person name="Jogler C."/>
        </authorList>
    </citation>
    <scope>NUCLEOTIDE SEQUENCE [LARGE SCALE GENOMIC DNA]</scope>
    <source>
        <strain evidence="7 8">FF011L</strain>
    </source>
</reference>
<proteinExistence type="predicted"/>
<organism evidence="7 8">
    <name type="scientific">Roseimaritima multifibrata</name>
    <dbReference type="NCBI Taxonomy" id="1930274"/>
    <lineage>
        <taxon>Bacteria</taxon>
        <taxon>Pseudomonadati</taxon>
        <taxon>Planctomycetota</taxon>
        <taxon>Planctomycetia</taxon>
        <taxon>Pirellulales</taxon>
        <taxon>Pirellulaceae</taxon>
        <taxon>Roseimaritima</taxon>
    </lineage>
</organism>
<dbReference type="EMBL" id="CP036262">
    <property type="protein sequence ID" value="QDS91658.1"/>
    <property type="molecule type" value="Genomic_DNA"/>
</dbReference>
<evidence type="ECO:0000256" key="3">
    <source>
        <dbReference type="ARBA" id="ARBA00022519"/>
    </source>
</evidence>
<keyword evidence="2" id="KW-1003">Cell membrane</keyword>
<keyword evidence="3" id="KW-0997">Cell inner membrane</keyword>
<dbReference type="Pfam" id="PF03279">
    <property type="entry name" value="Lip_A_acyltrans"/>
    <property type="match status" value="1"/>
</dbReference>
<dbReference type="EC" id="2.3.1.-" evidence="7"/>
<evidence type="ECO:0000256" key="4">
    <source>
        <dbReference type="ARBA" id="ARBA00022679"/>
    </source>
</evidence>
<evidence type="ECO:0000256" key="1">
    <source>
        <dbReference type="ARBA" id="ARBA00004533"/>
    </source>
</evidence>
<dbReference type="PANTHER" id="PTHR30606:SF10">
    <property type="entry name" value="PHOSPHATIDYLINOSITOL MANNOSIDE ACYLTRANSFERASE"/>
    <property type="match status" value="1"/>
</dbReference>
<dbReference type="GO" id="GO:0005886">
    <property type="term" value="C:plasma membrane"/>
    <property type="evidence" value="ECO:0007669"/>
    <property type="project" value="UniProtKB-SubCell"/>
</dbReference>
<evidence type="ECO:0000256" key="5">
    <source>
        <dbReference type="ARBA" id="ARBA00023136"/>
    </source>
</evidence>
<comment type="subcellular location">
    <subcellularLocation>
        <location evidence="1">Cell inner membrane</location>
    </subcellularLocation>
</comment>
<evidence type="ECO:0000313" key="7">
    <source>
        <dbReference type="EMBL" id="QDS91658.1"/>
    </source>
</evidence>
<dbReference type="PANTHER" id="PTHR30606">
    <property type="entry name" value="LIPID A BIOSYNTHESIS LAUROYL ACYLTRANSFERASE"/>
    <property type="match status" value="1"/>
</dbReference>
<keyword evidence="5" id="KW-0472">Membrane</keyword>